<reference evidence="1 2" key="1">
    <citation type="submission" date="2019-03" db="EMBL/GenBank/DDBJ databases">
        <title>The complete genome sequence of Neokomagataea sp. Jb2 NBRC113641.</title>
        <authorList>
            <person name="Chua K.-O."/>
            <person name="Chan K.-G."/>
            <person name="See-Too W.-S."/>
        </authorList>
    </citation>
    <scope>NUCLEOTIDE SEQUENCE [LARGE SCALE GENOMIC DNA]</scope>
    <source>
        <strain evidence="1 2">Jb2</strain>
    </source>
</reference>
<keyword evidence="2" id="KW-1185">Reference proteome</keyword>
<dbReference type="AlphaFoldDB" id="A0A506UMD6"/>
<gene>
    <name evidence="1" type="ORF">E3202_05255</name>
</gene>
<dbReference type="EMBL" id="SORZ01000002">
    <property type="protein sequence ID" value="TPW34514.1"/>
    <property type="molecule type" value="Genomic_DNA"/>
</dbReference>
<organism evidence="1 2">
    <name type="scientific">Oecophyllibacter saccharovorans</name>
    <dbReference type="NCBI Taxonomy" id="2558360"/>
    <lineage>
        <taxon>Bacteria</taxon>
        <taxon>Pseudomonadati</taxon>
        <taxon>Pseudomonadota</taxon>
        <taxon>Alphaproteobacteria</taxon>
        <taxon>Acetobacterales</taxon>
        <taxon>Acetobacteraceae</taxon>
        <taxon>Oecophyllibacter</taxon>
    </lineage>
</organism>
<dbReference type="Gene3D" id="1.10.150.240">
    <property type="entry name" value="Putative phosphatase, domain 2"/>
    <property type="match status" value="1"/>
</dbReference>
<sequence length="233" mass="25249">MRPGLELVIFDCDGVLVDSERIGAEATSAFVSKLGLAMTPQEAHDAFLGLASPQVVEILQEKLGRKLAPETIRARDQALEDRMHLTPPPPIPGALDLLAGLQALKVPMRVGSNSLPHEMEMKFRHADMERYFPPGNIHSATALGHPKPSPFVYEQAARAAGVPPERCVVIEDSDAGAEAALKAGMSCLLLRPEGRKLPPWWPAPHFQRISSLSEALPLIRARLAPEISSGKLN</sequence>
<accession>A0A506UMD6</accession>
<dbReference type="SUPFAM" id="SSF56784">
    <property type="entry name" value="HAD-like"/>
    <property type="match status" value="1"/>
</dbReference>
<dbReference type="Pfam" id="PF13419">
    <property type="entry name" value="HAD_2"/>
    <property type="match status" value="1"/>
</dbReference>
<evidence type="ECO:0000313" key="2">
    <source>
        <dbReference type="Proteomes" id="UP000315037"/>
    </source>
</evidence>
<dbReference type="PANTHER" id="PTHR18901">
    <property type="entry name" value="2-DEOXYGLUCOSE-6-PHOSPHATE PHOSPHATASE 2"/>
    <property type="match status" value="1"/>
</dbReference>
<dbReference type="PANTHER" id="PTHR18901:SF38">
    <property type="entry name" value="PSEUDOURIDINE-5'-PHOSPHATASE"/>
    <property type="match status" value="1"/>
</dbReference>
<name>A0A506UMD6_9PROT</name>
<dbReference type="InterPro" id="IPR041492">
    <property type="entry name" value="HAD_2"/>
</dbReference>
<dbReference type="InterPro" id="IPR036412">
    <property type="entry name" value="HAD-like_sf"/>
</dbReference>
<dbReference type="NCBIfam" id="TIGR01509">
    <property type="entry name" value="HAD-SF-IA-v3"/>
    <property type="match status" value="1"/>
</dbReference>
<dbReference type="Proteomes" id="UP000315037">
    <property type="component" value="Unassembled WGS sequence"/>
</dbReference>
<evidence type="ECO:0000313" key="1">
    <source>
        <dbReference type="EMBL" id="TPW34514.1"/>
    </source>
</evidence>
<proteinExistence type="predicted"/>
<dbReference type="InterPro" id="IPR006439">
    <property type="entry name" value="HAD-SF_hydro_IA"/>
</dbReference>
<dbReference type="InterPro" id="IPR023214">
    <property type="entry name" value="HAD_sf"/>
</dbReference>
<comment type="caution">
    <text evidence="1">The sequence shown here is derived from an EMBL/GenBank/DDBJ whole genome shotgun (WGS) entry which is preliminary data.</text>
</comment>
<dbReference type="InterPro" id="IPR023198">
    <property type="entry name" value="PGP-like_dom2"/>
</dbReference>
<protein>
    <submittedName>
        <fullName evidence="1">HAD family phosphatase</fullName>
    </submittedName>
</protein>
<dbReference type="SFLD" id="SFLDG01129">
    <property type="entry name" value="C1.5:_HAD__Beta-PGM__Phosphata"/>
    <property type="match status" value="1"/>
</dbReference>
<dbReference type="Gene3D" id="3.40.50.1000">
    <property type="entry name" value="HAD superfamily/HAD-like"/>
    <property type="match status" value="1"/>
</dbReference>
<dbReference type="SFLD" id="SFLDS00003">
    <property type="entry name" value="Haloacid_Dehalogenase"/>
    <property type="match status" value="1"/>
</dbReference>